<protein>
    <recommendedName>
        <fullName evidence="3">Phage protein, HK97 gp10 family</fullName>
    </recommendedName>
</protein>
<proteinExistence type="predicted"/>
<dbReference type="RefSeq" id="WP_201649138.1">
    <property type="nucleotide sequence ID" value="NZ_CAJHCS010000004.1"/>
</dbReference>
<sequence length="123" mass="13971">MSDYLDRLNAMSPAEVERERLRARMETTRLEIQVYGKAVTYPELAVTARADSVERPTMKAIVTKDRTGREIITYEGTDMGVWMNQFKSAAYLQTALGPDLALNRKRHDEAMTRIEASMQGGKQ</sequence>
<keyword evidence="2" id="KW-1185">Reference proteome</keyword>
<reference evidence="1 2" key="1">
    <citation type="submission" date="2024-01" db="EMBL/GenBank/DDBJ databases">
        <title>The diversity of rhizobia nodulating Mimosa spp. in eleven states of Brazil covering several biomes is determined by host plant, location, and edaphic factors.</title>
        <authorList>
            <person name="Rouws L."/>
            <person name="Barauna A."/>
            <person name="Beukes C."/>
            <person name="De Faria S.M."/>
            <person name="Gross E."/>
            <person name="Dos Reis Junior F.B."/>
            <person name="Simon M."/>
            <person name="Maluk M."/>
            <person name="Odee D.W."/>
            <person name="Kenicer G."/>
            <person name="Young J.P.W."/>
            <person name="Reis V.M."/>
            <person name="Zilli J."/>
            <person name="James E.K."/>
        </authorList>
    </citation>
    <scope>NUCLEOTIDE SEQUENCE [LARGE SCALE GENOMIC DNA]</scope>
    <source>
        <strain evidence="1 2">JPY77</strain>
    </source>
</reference>
<dbReference type="EMBL" id="JAZHGC010000012">
    <property type="protein sequence ID" value="MEM5287358.1"/>
    <property type="molecule type" value="Genomic_DNA"/>
</dbReference>
<evidence type="ECO:0000313" key="2">
    <source>
        <dbReference type="Proteomes" id="UP001494588"/>
    </source>
</evidence>
<evidence type="ECO:0000313" key="1">
    <source>
        <dbReference type="EMBL" id="MEM5287358.1"/>
    </source>
</evidence>
<gene>
    <name evidence="1" type="ORF">V4C55_16655</name>
</gene>
<evidence type="ECO:0008006" key="3">
    <source>
        <dbReference type="Google" id="ProtNLM"/>
    </source>
</evidence>
<name>A0ABU9QD74_9BURK</name>
<accession>A0ABU9QD74</accession>
<organism evidence="1 2">
    <name type="scientific">Paraburkholderia sabiae</name>
    <dbReference type="NCBI Taxonomy" id="273251"/>
    <lineage>
        <taxon>Bacteria</taxon>
        <taxon>Pseudomonadati</taxon>
        <taxon>Pseudomonadota</taxon>
        <taxon>Betaproteobacteria</taxon>
        <taxon>Burkholderiales</taxon>
        <taxon>Burkholderiaceae</taxon>
        <taxon>Paraburkholderia</taxon>
    </lineage>
</organism>
<dbReference type="Proteomes" id="UP001494588">
    <property type="component" value="Unassembled WGS sequence"/>
</dbReference>
<comment type="caution">
    <text evidence="1">The sequence shown here is derived from an EMBL/GenBank/DDBJ whole genome shotgun (WGS) entry which is preliminary data.</text>
</comment>